<dbReference type="RefSeq" id="WP_153548246.1">
    <property type="nucleotide sequence ID" value="NZ_WIXK01000005.1"/>
</dbReference>
<dbReference type="EMBL" id="WIXK01000005">
    <property type="protein sequence ID" value="MQY43372.1"/>
    <property type="molecule type" value="Genomic_DNA"/>
</dbReference>
<dbReference type="Proteomes" id="UP000436694">
    <property type="component" value="Unassembled WGS sequence"/>
</dbReference>
<evidence type="ECO:0000256" key="1">
    <source>
        <dbReference type="SAM" id="Phobius"/>
    </source>
</evidence>
<gene>
    <name evidence="2" type="ORF">GG681_12025</name>
</gene>
<protein>
    <recommendedName>
        <fullName evidence="4">Histidinol phosphate aminotransferase</fullName>
    </recommendedName>
</protein>
<keyword evidence="1" id="KW-0812">Transmembrane</keyword>
<evidence type="ECO:0000313" key="2">
    <source>
        <dbReference type="EMBL" id="MQY43372.1"/>
    </source>
</evidence>
<keyword evidence="1" id="KW-0472">Membrane</keyword>
<evidence type="ECO:0000313" key="3">
    <source>
        <dbReference type="Proteomes" id="UP000436694"/>
    </source>
</evidence>
<comment type="caution">
    <text evidence="2">The sequence shown here is derived from an EMBL/GenBank/DDBJ whole genome shotgun (WGS) entry which is preliminary data.</text>
</comment>
<organism evidence="2 3">
    <name type="scientific">Tritonibacter aquimaris</name>
    <dbReference type="NCBI Taxonomy" id="2663379"/>
    <lineage>
        <taxon>Bacteria</taxon>
        <taxon>Pseudomonadati</taxon>
        <taxon>Pseudomonadota</taxon>
        <taxon>Alphaproteobacteria</taxon>
        <taxon>Rhodobacterales</taxon>
        <taxon>Paracoccaceae</taxon>
        <taxon>Tritonibacter</taxon>
    </lineage>
</organism>
<dbReference type="AlphaFoldDB" id="A0A844AZF5"/>
<name>A0A844AZF5_9RHOB</name>
<keyword evidence="3" id="KW-1185">Reference proteome</keyword>
<sequence>MQQREDQSDYLSAFCIFASVILFWVLMILWAAFGMVAVVAAAVLINHLIGRMQVVLDEAAPSQKQH</sequence>
<keyword evidence="1" id="KW-1133">Transmembrane helix</keyword>
<evidence type="ECO:0008006" key="4">
    <source>
        <dbReference type="Google" id="ProtNLM"/>
    </source>
</evidence>
<accession>A0A844AZF5</accession>
<reference evidence="2 3" key="1">
    <citation type="submission" date="2019-10" db="EMBL/GenBank/DDBJ databases">
        <title>Epibacterium sp. nov., isolated from seawater.</title>
        <authorList>
            <person name="Zhang X."/>
            <person name="Li N."/>
        </authorList>
    </citation>
    <scope>NUCLEOTIDE SEQUENCE [LARGE SCALE GENOMIC DNA]</scope>
    <source>
        <strain evidence="2 3">SM1969</strain>
    </source>
</reference>
<feature type="transmembrane region" description="Helical" evidence="1">
    <location>
        <begin position="12"/>
        <end position="45"/>
    </location>
</feature>
<proteinExistence type="predicted"/>